<name>A0ABM3ID25_ZIZJJ</name>
<evidence type="ECO:0000313" key="4">
    <source>
        <dbReference type="RefSeq" id="XP_048325877.2"/>
    </source>
</evidence>
<proteinExistence type="predicted"/>
<gene>
    <name evidence="4 5 6 7 8 9 10 11" type="primary">LOC125421306</name>
</gene>
<dbReference type="SUPFAM" id="SSF48179">
    <property type="entry name" value="6-phosphogluconate dehydrogenase C-terminal domain-like"/>
    <property type="match status" value="1"/>
</dbReference>
<evidence type="ECO:0000313" key="11">
    <source>
        <dbReference type="RefSeq" id="XP_060675963.1"/>
    </source>
</evidence>
<dbReference type="GeneID" id="125421306"/>
<dbReference type="Proteomes" id="UP001652623">
    <property type="component" value="Chromosome 8"/>
</dbReference>
<accession>A0ABM3ID25</accession>
<dbReference type="RefSeq" id="XP_048325883.2">
    <property type="nucleotide sequence ID" value="XM_048469926.2"/>
</dbReference>
<organism evidence="3 8">
    <name type="scientific">Ziziphus jujuba</name>
    <name type="common">Chinese jujube</name>
    <name type="synonym">Ziziphus sativa</name>
    <dbReference type="NCBI Taxonomy" id="326968"/>
    <lineage>
        <taxon>Eukaryota</taxon>
        <taxon>Viridiplantae</taxon>
        <taxon>Streptophyta</taxon>
        <taxon>Embryophyta</taxon>
        <taxon>Tracheophyta</taxon>
        <taxon>Spermatophyta</taxon>
        <taxon>Magnoliopsida</taxon>
        <taxon>eudicotyledons</taxon>
        <taxon>Gunneridae</taxon>
        <taxon>Pentapetalae</taxon>
        <taxon>rosids</taxon>
        <taxon>fabids</taxon>
        <taxon>Rosales</taxon>
        <taxon>Rhamnaceae</taxon>
        <taxon>Paliureae</taxon>
        <taxon>Ziziphus</taxon>
    </lineage>
</organism>
<dbReference type="InterPro" id="IPR008927">
    <property type="entry name" value="6-PGluconate_DH-like_C_sf"/>
</dbReference>
<dbReference type="RefSeq" id="XP_048325880.2">
    <property type="nucleotide sequence ID" value="XM_048469923.2"/>
</dbReference>
<keyword evidence="3" id="KW-1185">Reference proteome</keyword>
<protein>
    <submittedName>
        <fullName evidence="4 5">Glycerol-3-phosphate dehydrogenase [NAD(+)], chloroplastic isoform X1</fullName>
    </submittedName>
</protein>
<sequence length="114" mass="12223">MGAKPTIIGLSGVRDIMLNCFVNLSRSIRVGISFGLEEKLDDILSSINQVAEGVNDHNEQVAEGISTAGVVVALAEKYNTKMPVLTAAACIIDSEMTTKKAVVELMRFPQAEEV</sequence>
<dbReference type="PANTHER" id="PTHR11728:SF1">
    <property type="entry name" value="GLYCEROL-3-PHOSPHATE DEHYDROGENASE [NAD(+)] 2, CHLOROPLASTIC"/>
    <property type="match status" value="1"/>
</dbReference>
<dbReference type="InterPro" id="IPR013328">
    <property type="entry name" value="6PGD_dom2"/>
</dbReference>
<evidence type="ECO:0000313" key="8">
    <source>
        <dbReference type="RefSeq" id="XP_048325882.2"/>
    </source>
</evidence>
<dbReference type="RefSeq" id="XP_060675963.1">
    <property type="nucleotide sequence ID" value="XM_060819980.1"/>
</dbReference>
<dbReference type="PANTHER" id="PTHR11728">
    <property type="entry name" value="GLYCEROL-3-PHOSPHATE DEHYDROGENASE"/>
    <property type="match status" value="1"/>
</dbReference>
<evidence type="ECO:0000313" key="3">
    <source>
        <dbReference type="Proteomes" id="UP001652623"/>
    </source>
</evidence>
<dbReference type="RefSeq" id="XP_048325879.2">
    <property type="nucleotide sequence ID" value="XM_048469922.2"/>
</dbReference>
<evidence type="ECO:0000259" key="2">
    <source>
        <dbReference type="Pfam" id="PF07479"/>
    </source>
</evidence>
<dbReference type="RefSeq" id="XP_048325877.2">
    <property type="nucleotide sequence ID" value="XM_048469920.2"/>
</dbReference>
<dbReference type="Gene3D" id="1.10.1040.10">
    <property type="entry name" value="N-(1-d-carboxylethyl)-l-norvaline Dehydrogenase, domain 2"/>
    <property type="match status" value="1"/>
</dbReference>
<evidence type="ECO:0000313" key="7">
    <source>
        <dbReference type="RefSeq" id="XP_048325881.2"/>
    </source>
</evidence>
<evidence type="ECO:0000256" key="1">
    <source>
        <dbReference type="ARBA" id="ARBA00048683"/>
    </source>
</evidence>
<evidence type="ECO:0000313" key="10">
    <source>
        <dbReference type="RefSeq" id="XP_048325884.2"/>
    </source>
</evidence>
<dbReference type="RefSeq" id="XP_048325881.2">
    <property type="nucleotide sequence ID" value="XM_048469924.2"/>
</dbReference>
<evidence type="ECO:0000313" key="5">
    <source>
        <dbReference type="RefSeq" id="XP_048325879.2"/>
    </source>
</evidence>
<evidence type="ECO:0000313" key="9">
    <source>
        <dbReference type="RefSeq" id="XP_048325883.2"/>
    </source>
</evidence>
<dbReference type="InterPro" id="IPR006109">
    <property type="entry name" value="G3P_DH_NAD-dep_C"/>
</dbReference>
<comment type="catalytic activity">
    <reaction evidence="1">
        <text>sn-glycerol 3-phosphate + NAD(+) = dihydroxyacetone phosphate + NADH + H(+)</text>
        <dbReference type="Rhea" id="RHEA:11092"/>
        <dbReference type="ChEBI" id="CHEBI:15378"/>
        <dbReference type="ChEBI" id="CHEBI:57540"/>
        <dbReference type="ChEBI" id="CHEBI:57597"/>
        <dbReference type="ChEBI" id="CHEBI:57642"/>
        <dbReference type="ChEBI" id="CHEBI:57945"/>
        <dbReference type="EC" id="1.1.1.8"/>
    </reaction>
</comment>
<dbReference type="RefSeq" id="XP_048325882.2">
    <property type="nucleotide sequence ID" value="XM_048469925.2"/>
</dbReference>
<reference evidence="4 5" key="1">
    <citation type="submission" date="2025-05" db="UniProtKB">
        <authorList>
            <consortium name="RefSeq"/>
        </authorList>
    </citation>
    <scope>IDENTIFICATION</scope>
    <source>
        <tissue evidence="4 5">Seedling</tissue>
    </source>
</reference>
<dbReference type="Pfam" id="PF07479">
    <property type="entry name" value="NAD_Gly3P_dh_C"/>
    <property type="match status" value="1"/>
</dbReference>
<evidence type="ECO:0000313" key="6">
    <source>
        <dbReference type="RefSeq" id="XP_048325880.2"/>
    </source>
</evidence>
<dbReference type="RefSeq" id="XP_048325884.2">
    <property type="nucleotide sequence ID" value="XM_048469927.2"/>
</dbReference>
<feature type="domain" description="Glycerol-3-phosphate dehydrogenase NAD-dependent C-terminal" evidence="2">
    <location>
        <begin position="4"/>
        <end position="56"/>
    </location>
</feature>